<accession>A0A6J8CD46</accession>
<keyword evidence="5 9" id="KW-0472">Membrane</keyword>
<evidence type="ECO:0000313" key="11">
    <source>
        <dbReference type="EMBL" id="CAC5392797.1"/>
    </source>
</evidence>
<dbReference type="SUPFAM" id="SSF81321">
    <property type="entry name" value="Family A G protein-coupled receptor-like"/>
    <property type="match status" value="1"/>
</dbReference>
<comment type="similarity">
    <text evidence="8">Belongs to the G-protein coupled receptor 1 family.</text>
</comment>
<reference evidence="11 12" key="1">
    <citation type="submission" date="2020-06" db="EMBL/GenBank/DDBJ databases">
        <authorList>
            <person name="Li R."/>
            <person name="Bekaert M."/>
        </authorList>
    </citation>
    <scope>NUCLEOTIDE SEQUENCE [LARGE SCALE GENOMIC DNA]</scope>
    <source>
        <strain evidence="12">wild</strain>
    </source>
</reference>
<dbReference type="GO" id="GO:0004930">
    <property type="term" value="F:G protein-coupled receptor activity"/>
    <property type="evidence" value="ECO:0007669"/>
    <property type="project" value="UniProtKB-KW"/>
</dbReference>
<feature type="transmembrane region" description="Helical" evidence="9">
    <location>
        <begin position="281"/>
        <end position="304"/>
    </location>
</feature>
<evidence type="ECO:0000256" key="3">
    <source>
        <dbReference type="ARBA" id="ARBA00022989"/>
    </source>
</evidence>
<evidence type="ECO:0000256" key="5">
    <source>
        <dbReference type="ARBA" id="ARBA00023136"/>
    </source>
</evidence>
<keyword evidence="6 8" id="KW-0675">Receptor</keyword>
<sequence length="344" mass="39773">MNKTEKQCFTWLEVGNSTTLEDLNNQFTERHIGGIIFTTILMIIGIFGNFGVLWIYVQRFKVSNYRTYTIWLAIMDIANSCIGMPFLIYYMSHYLTFPSYVLCKFGRFSMVFTTNCSAFILIVIAFDRYRKVCRPLKWQLTYKNTRVCCIIATILGLLTSWPCLVLYGIYTVNTAIPGVEGIRCWTDDDYKNTVYPSVYYILLYVLNFLVVPVLFAVYAQILRFLHKHGKTGVNVKTKKTTVTLLAVSAAFLLSAIPHYSLVVTTRIQKDFNCKMTFSEGFAYYTFVFSILLNNAVNPFIYGFLDTKFRREMKNVFNRLRQKKADDETDCRGTKSMESDSAVTH</sequence>
<dbReference type="Gene3D" id="1.20.1070.10">
    <property type="entry name" value="Rhodopsin 7-helix transmembrane proteins"/>
    <property type="match status" value="1"/>
</dbReference>
<evidence type="ECO:0000259" key="10">
    <source>
        <dbReference type="PROSITE" id="PS50262"/>
    </source>
</evidence>
<proteinExistence type="inferred from homology"/>
<dbReference type="InterPro" id="IPR000276">
    <property type="entry name" value="GPCR_Rhodpsn"/>
</dbReference>
<dbReference type="OrthoDB" id="6088285at2759"/>
<keyword evidence="12" id="KW-1185">Reference proteome</keyword>
<keyword evidence="4 8" id="KW-0297">G-protein coupled receptor</keyword>
<feature type="transmembrane region" description="Helical" evidence="9">
    <location>
        <begin position="242"/>
        <end position="261"/>
    </location>
</feature>
<feature type="domain" description="G-protein coupled receptors family 1 profile" evidence="10">
    <location>
        <begin position="48"/>
        <end position="301"/>
    </location>
</feature>
<evidence type="ECO:0000256" key="6">
    <source>
        <dbReference type="ARBA" id="ARBA00023170"/>
    </source>
</evidence>
<dbReference type="PROSITE" id="PS00237">
    <property type="entry name" value="G_PROTEIN_RECEP_F1_1"/>
    <property type="match status" value="1"/>
</dbReference>
<gene>
    <name evidence="11" type="ORF">MCOR_27705</name>
</gene>
<dbReference type="PANTHER" id="PTHR24243">
    <property type="entry name" value="G-PROTEIN COUPLED RECEPTOR"/>
    <property type="match status" value="1"/>
</dbReference>
<evidence type="ECO:0000256" key="9">
    <source>
        <dbReference type="SAM" id="Phobius"/>
    </source>
</evidence>
<dbReference type="Proteomes" id="UP000507470">
    <property type="component" value="Unassembled WGS sequence"/>
</dbReference>
<organism evidence="11 12">
    <name type="scientific">Mytilus coruscus</name>
    <name type="common">Sea mussel</name>
    <dbReference type="NCBI Taxonomy" id="42192"/>
    <lineage>
        <taxon>Eukaryota</taxon>
        <taxon>Metazoa</taxon>
        <taxon>Spiralia</taxon>
        <taxon>Lophotrochozoa</taxon>
        <taxon>Mollusca</taxon>
        <taxon>Bivalvia</taxon>
        <taxon>Autobranchia</taxon>
        <taxon>Pteriomorphia</taxon>
        <taxon>Mytilida</taxon>
        <taxon>Mytiloidea</taxon>
        <taxon>Mytilidae</taxon>
        <taxon>Mytilinae</taxon>
        <taxon>Mytilus</taxon>
    </lineage>
</organism>
<feature type="transmembrane region" description="Helical" evidence="9">
    <location>
        <begin position="147"/>
        <end position="170"/>
    </location>
</feature>
<feature type="transmembrane region" description="Helical" evidence="9">
    <location>
        <begin position="108"/>
        <end position="126"/>
    </location>
</feature>
<name>A0A6J8CD46_MYTCO</name>
<keyword evidence="7 8" id="KW-0807">Transducer</keyword>
<dbReference type="PANTHER" id="PTHR24243:SF208">
    <property type="entry name" value="PYROKININ-1 RECEPTOR"/>
    <property type="match status" value="1"/>
</dbReference>
<dbReference type="GO" id="GO:0016020">
    <property type="term" value="C:membrane"/>
    <property type="evidence" value="ECO:0007669"/>
    <property type="project" value="UniProtKB-SubCell"/>
</dbReference>
<dbReference type="InterPro" id="IPR017452">
    <property type="entry name" value="GPCR_Rhodpsn_7TM"/>
</dbReference>
<evidence type="ECO:0000256" key="7">
    <source>
        <dbReference type="ARBA" id="ARBA00023224"/>
    </source>
</evidence>
<evidence type="ECO:0000256" key="2">
    <source>
        <dbReference type="ARBA" id="ARBA00022692"/>
    </source>
</evidence>
<keyword evidence="2 8" id="KW-0812">Transmembrane</keyword>
<dbReference type="PRINTS" id="PR00237">
    <property type="entry name" value="GPCRRHODOPSN"/>
</dbReference>
<evidence type="ECO:0000256" key="8">
    <source>
        <dbReference type="RuleBase" id="RU000688"/>
    </source>
</evidence>
<evidence type="ECO:0000313" key="12">
    <source>
        <dbReference type="Proteomes" id="UP000507470"/>
    </source>
</evidence>
<comment type="subcellular location">
    <subcellularLocation>
        <location evidence="1">Membrane</location>
        <topology evidence="1">Multi-pass membrane protein</topology>
    </subcellularLocation>
</comment>
<evidence type="ECO:0000256" key="1">
    <source>
        <dbReference type="ARBA" id="ARBA00004141"/>
    </source>
</evidence>
<evidence type="ECO:0000256" key="4">
    <source>
        <dbReference type="ARBA" id="ARBA00023040"/>
    </source>
</evidence>
<feature type="transmembrane region" description="Helical" evidence="9">
    <location>
        <begin position="198"/>
        <end position="221"/>
    </location>
</feature>
<dbReference type="CDD" id="cd00637">
    <property type="entry name" value="7tm_classA_rhodopsin-like"/>
    <property type="match status" value="1"/>
</dbReference>
<keyword evidence="3 9" id="KW-1133">Transmembrane helix</keyword>
<feature type="transmembrane region" description="Helical" evidence="9">
    <location>
        <begin position="68"/>
        <end position="88"/>
    </location>
</feature>
<dbReference type="AlphaFoldDB" id="A0A6J8CD46"/>
<feature type="transmembrane region" description="Helical" evidence="9">
    <location>
        <begin position="32"/>
        <end position="56"/>
    </location>
</feature>
<dbReference type="PROSITE" id="PS50262">
    <property type="entry name" value="G_PROTEIN_RECEP_F1_2"/>
    <property type="match status" value="1"/>
</dbReference>
<protein>
    <recommendedName>
        <fullName evidence="10">G-protein coupled receptors family 1 profile domain-containing protein</fullName>
    </recommendedName>
</protein>
<dbReference type="Pfam" id="PF00001">
    <property type="entry name" value="7tm_1"/>
    <property type="match status" value="1"/>
</dbReference>
<dbReference type="EMBL" id="CACVKT020005076">
    <property type="protein sequence ID" value="CAC5392797.1"/>
    <property type="molecule type" value="Genomic_DNA"/>
</dbReference>